<keyword evidence="1" id="KW-0472">Membrane</keyword>
<keyword evidence="1" id="KW-1133">Transmembrane helix</keyword>
<evidence type="ECO:0000313" key="2">
    <source>
        <dbReference type="EMBL" id="OGY07828.1"/>
    </source>
</evidence>
<proteinExistence type="predicted"/>
<protein>
    <recommendedName>
        <fullName evidence="4">Type II secretion system protein GspG C-terminal domain-containing protein</fullName>
    </recommendedName>
</protein>
<evidence type="ECO:0000256" key="1">
    <source>
        <dbReference type="SAM" id="Phobius"/>
    </source>
</evidence>
<accession>A0A1G1UXJ0</accession>
<dbReference type="AlphaFoldDB" id="A0A1G1UXJ0"/>
<name>A0A1G1UXJ0_9BACT</name>
<dbReference type="STRING" id="1797513.A2782_01655"/>
<comment type="caution">
    <text evidence="2">The sequence shown here is derived from an EMBL/GenBank/DDBJ whole genome shotgun (WGS) entry which is preliminary data.</text>
</comment>
<sequence length="194" mass="21033">MNKNVRGFATLELAVVTGFFVVVVAVVVFYLNPIERAKQGHDQRLTNDAQKILSALSSFYTIKGRMPWAAAIDTDTLSPALAWKPLRASEIGICQDESCRDSGELITSGFLNQGFKSLDSVVGRNGVIYVGKVSGPKGTVWACFLPVSEKLRKATGNLYRIALDQPVPVSGTLNTCPSNLTWGEEDVCYACIAK</sequence>
<evidence type="ECO:0008006" key="4">
    <source>
        <dbReference type="Google" id="ProtNLM"/>
    </source>
</evidence>
<dbReference type="Proteomes" id="UP000177967">
    <property type="component" value="Unassembled WGS sequence"/>
</dbReference>
<keyword evidence="1" id="KW-0812">Transmembrane</keyword>
<feature type="transmembrane region" description="Helical" evidence="1">
    <location>
        <begin position="13"/>
        <end position="31"/>
    </location>
</feature>
<reference evidence="2 3" key="1">
    <citation type="journal article" date="2016" name="Nat. Commun.">
        <title>Thousands of microbial genomes shed light on interconnected biogeochemical processes in an aquifer system.</title>
        <authorList>
            <person name="Anantharaman K."/>
            <person name="Brown C.T."/>
            <person name="Hug L.A."/>
            <person name="Sharon I."/>
            <person name="Castelle C.J."/>
            <person name="Probst A.J."/>
            <person name="Thomas B.C."/>
            <person name="Singh A."/>
            <person name="Wilkins M.J."/>
            <person name="Karaoz U."/>
            <person name="Brodie E.L."/>
            <person name="Williams K.H."/>
            <person name="Hubbard S.S."/>
            <person name="Banfield J.F."/>
        </authorList>
    </citation>
    <scope>NUCLEOTIDE SEQUENCE [LARGE SCALE GENOMIC DNA]</scope>
</reference>
<organism evidence="2 3">
    <name type="scientific">Candidatus Blackburnbacteria bacterium RIFCSPHIGHO2_01_FULL_43_15b</name>
    <dbReference type="NCBI Taxonomy" id="1797513"/>
    <lineage>
        <taxon>Bacteria</taxon>
        <taxon>Candidatus Blackburniibacteriota</taxon>
    </lineage>
</organism>
<gene>
    <name evidence="2" type="ORF">A2782_01655</name>
</gene>
<dbReference type="EMBL" id="MHBW01000035">
    <property type="protein sequence ID" value="OGY07828.1"/>
    <property type="molecule type" value="Genomic_DNA"/>
</dbReference>
<evidence type="ECO:0000313" key="3">
    <source>
        <dbReference type="Proteomes" id="UP000177967"/>
    </source>
</evidence>